<evidence type="ECO:0000256" key="1">
    <source>
        <dbReference type="SAM" id="MobiDB-lite"/>
    </source>
</evidence>
<feature type="domain" description="Anti-sigma K factor RskA C-terminal" evidence="2">
    <location>
        <begin position="48"/>
        <end position="146"/>
    </location>
</feature>
<protein>
    <submittedName>
        <fullName evidence="3">Anti-sigma factor</fullName>
    </submittedName>
</protein>
<accession>A0ABY5PKL6</accession>
<reference evidence="4" key="1">
    <citation type="submission" date="2021-11" db="EMBL/GenBank/DDBJ databases">
        <title>Cultivation dependent microbiological survey of springs from the worlds oldest radium mine currently devoted to the extraction of radon-saturated water.</title>
        <authorList>
            <person name="Kapinusova G."/>
            <person name="Smrhova T."/>
            <person name="Strejcek M."/>
            <person name="Suman J."/>
            <person name="Jani K."/>
            <person name="Pajer P."/>
            <person name="Uhlik O."/>
        </authorList>
    </citation>
    <scope>NUCLEOTIDE SEQUENCE [LARGE SCALE GENOMIC DNA]</scope>
    <source>
        <strain evidence="4">J379</strain>
    </source>
</reference>
<gene>
    <name evidence="3" type="ORF">LRS13_06850</name>
</gene>
<proteinExistence type="predicted"/>
<evidence type="ECO:0000313" key="3">
    <source>
        <dbReference type="EMBL" id="UUY05233.1"/>
    </source>
</evidence>
<dbReference type="Proteomes" id="UP001058860">
    <property type="component" value="Chromosome"/>
</dbReference>
<evidence type="ECO:0000313" key="4">
    <source>
        <dbReference type="Proteomes" id="UP001058860"/>
    </source>
</evidence>
<evidence type="ECO:0000259" key="2">
    <source>
        <dbReference type="Pfam" id="PF10099"/>
    </source>
</evidence>
<sequence>MACASGSRARSRCGPSPRRRWPASSCSSAWPGGLLVAGGDDVPVPGEEVQLAALPGAPGATATAAMGGDLDGMELKVSGLPASKPGEYYELWALNSPDDLAPIGTFRVGEDGRADVQFALGIDPAKYAALDVSVEREDGDPGHSGDSLLRSEIPA</sequence>
<feature type="region of interest" description="Disordered" evidence="1">
    <location>
        <begin position="1"/>
        <end position="26"/>
    </location>
</feature>
<feature type="compositionally biased region" description="Basic and acidic residues" evidence="1">
    <location>
        <begin position="134"/>
        <end position="143"/>
    </location>
</feature>
<keyword evidence="4" id="KW-1185">Reference proteome</keyword>
<dbReference type="Pfam" id="PF10099">
    <property type="entry name" value="RskA_C"/>
    <property type="match status" value="1"/>
</dbReference>
<feature type="region of interest" description="Disordered" evidence="1">
    <location>
        <begin position="134"/>
        <end position="155"/>
    </location>
</feature>
<dbReference type="EMBL" id="CP088295">
    <property type="protein sequence ID" value="UUY05233.1"/>
    <property type="molecule type" value="Genomic_DNA"/>
</dbReference>
<name>A0ABY5PKL6_9ACTN</name>
<organism evidence="3 4">
    <name type="scientific">Svornostia abyssi</name>
    <dbReference type="NCBI Taxonomy" id="2898438"/>
    <lineage>
        <taxon>Bacteria</taxon>
        <taxon>Bacillati</taxon>
        <taxon>Actinomycetota</taxon>
        <taxon>Thermoleophilia</taxon>
        <taxon>Solirubrobacterales</taxon>
        <taxon>Baekduiaceae</taxon>
        <taxon>Svornostia</taxon>
    </lineage>
</organism>
<dbReference type="InterPro" id="IPR018764">
    <property type="entry name" value="RskA_C"/>
</dbReference>